<evidence type="ECO:0000259" key="14">
    <source>
        <dbReference type="PROSITE" id="PS50011"/>
    </source>
</evidence>
<keyword evidence="2" id="KW-0723">Serine/threonine-protein kinase</keyword>
<dbReference type="GO" id="GO:0005634">
    <property type="term" value="C:nucleus"/>
    <property type="evidence" value="ECO:0007669"/>
    <property type="project" value="TreeGrafter"/>
</dbReference>
<dbReference type="Gene3D" id="1.10.510.10">
    <property type="entry name" value="Transferase(Phosphotransferase) domain 1"/>
    <property type="match status" value="1"/>
</dbReference>
<feature type="binding site" evidence="12">
    <location>
        <position position="66"/>
    </location>
    <ligand>
        <name>ATP</name>
        <dbReference type="ChEBI" id="CHEBI:30616"/>
    </ligand>
</feature>
<dbReference type="Proteomes" id="UP000887565">
    <property type="component" value="Unplaced"/>
</dbReference>
<dbReference type="EC" id="2.7.11.22" evidence="1"/>
<evidence type="ECO:0000256" key="6">
    <source>
        <dbReference type="ARBA" id="ARBA00022840"/>
    </source>
</evidence>
<dbReference type="PANTHER" id="PTHR24056:SF171">
    <property type="entry name" value="CYCLIN-DEPENDENT KINASE 20"/>
    <property type="match status" value="1"/>
</dbReference>
<name>A0A915IEV9_ROMCU</name>
<evidence type="ECO:0000256" key="7">
    <source>
        <dbReference type="ARBA" id="ARBA00035711"/>
    </source>
</evidence>
<dbReference type="PROSITE" id="PS00107">
    <property type="entry name" value="PROTEIN_KINASE_ATP"/>
    <property type="match status" value="1"/>
</dbReference>
<evidence type="ECO:0000256" key="3">
    <source>
        <dbReference type="ARBA" id="ARBA00022679"/>
    </source>
</evidence>
<dbReference type="InterPro" id="IPR017441">
    <property type="entry name" value="Protein_kinase_ATP_BS"/>
</dbReference>
<dbReference type="GO" id="GO:0004693">
    <property type="term" value="F:cyclin-dependent protein serine/threonine kinase activity"/>
    <property type="evidence" value="ECO:0007669"/>
    <property type="project" value="UniProtKB-EC"/>
</dbReference>
<keyword evidence="4 12" id="KW-0547">Nucleotide-binding</keyword>
<dbReference type="InterPro" id="IPR000719">
    <property type="entry name" value="Prot_kinase_dom"/>
</dbReference>
<evidence type="ECO:0000256" key="9">
    <source>
        <dbReference type="ARBA" id="ARBA00035723"/>
    </source>
</evidence>
<feature type="region of interest" description="Disordered" evidence="13">
    <location>
        <begin position="1"/>
        <end position="21"/>
    </location>
</feature>
<evidence type="ECO:0000256" key="12">
    <source>
        <dbReference type="PROSITE-ProRule" id="PRU10141"/>
    </source>
</evidence>
<dbReference type="SMART" id="SM00220">
    <property type="entry name" value="S_TKc"/>
    <property type="match status" value="1"/>
</dbReference>
<evidence type="ECO:0000256" key="8">
    <source>
        <dbReference type="ARBA" id="ARBA00035720"/>
    </source>
</evidence>
<keyword evidence="6 12" id="KW-0067">ATP-binding</keyword>
<dbReference type="Gene3D" id="3.30.200.20">
    <property type="entry name" value="Phosphorylase Kinase, domain 1"/>
    <property type="match status" value="1"/>
</dbReference>
<dbReference type="AlphaFoldDB" id="A0A915IEV9"/>
<comment type="catalytic activity">
    <reaction evidence="11">
        <text>L-seryl-[protein] + ATP = O-phospho-L-seryl-[protein] + ADP + H(+)</text>
        <dbReference type="Rhea" id="RHEA:17989"/>
        <dbReference type="Rhea" id="RHEA-COMP:9863"/>
        <dbReference type="Rhea" id="RHEA-COMP:11604"/>
        <dbReference type="ChEBI" id="CHEBI:15378"/>
        <dbReference type="ChEBI" id="CHEBI:29999"/>
        <dbReference type="ChEBI" id="CHEBI:30616"/>
        <dbReference type="ChEBI" id="CHEBI:83421"/>
        <dbReference type="ChEBI" id="CHEBI:456216"/>
        <dbReference type="EC" id="2.7.11.22"/>
    </reaction>
</comment>
<dbReference type="FunFam" id="3.30.200.20:FF:000579">
    <property type="entry name" value="cyclin-dependent kinase 20"/>
    <property type="match status" value="1"/>
</dbReference>
<dbReference type="PROSITE" id="PS50011">
    <property type="entry name" value="PROTEIN_KINASE_DOM"/>
    <property type="match status" value="1"/>
</dbReference>
<comment type="catalytic activity">
    <reaction evidence="10">
        <text>L-threonyl-[protein] + ATP = O-phospho-L-threonyl-[protein] + ADP + H(+)</text>
        <dbReference type="Rhea" id="RHEA:46608"/>
        <dbReference type="Rhea" id="RHEA-COMP:11060"/>
        <dbReference type="Rhea" id="RHEA-COMP:11605"/>
        <dbReference type="ChEBI" id="CHEBI:15378"/>
        <dbReference type="ChEBI" id="CHEBI:30013"/>
        <dbReference type="ChEBI" id="CHEBI:30616"/>
        <dbReference type="ChEBI" id="CHEBI:61977"/>
        <dbReference type="ChEBI" id="CHEBI:456216"/>
        <dbReference type="EC" id="2.7.11.22"/>
    </reaction>
</comment>
<evidence type="ECO:0000256" key="13">
    <source>
        <dbReference type="SAM" id="MobiDB-lite"/>
    </source>
</evidence>
<feature type="domain" description="Protein kinase" evidence="14">
    <location>
        <begin position="37"/>
        <end position="209"/>
    </location>
</feature>
<evidence type="ECO:0000313" key="16">
    <source>
        <dbReference type="WBParaSite" id="nRc.2.0.1.t12705-RA"/>
    </source>
</evidence>
<evidence type="ECO:0000313" key="15">
    <source>
        <dbReference type="Proteomes" id="UP000887565"/>
    </source>
</evidence>
<evidence type="ECO:0000256" key="5">
    <source>
        <dbReference type="ARBA" id="ARBA00022777"/>
    </source>
</evidence>
<keyword evidence="3" id="KW-0808">Transferase</keyword>
<protein>
    <recommendedName>
        <fullName evidence="7">Cyclin-dependent kinase 20</fullName>
        <ecNumber evidence="1">2.7.11.22</ecNumber>
    </recommendedName>
    <alternativeName>
        <fullName evidence="8">Cell cycle-related kinase</fullName>
    </alternativeName>
    <alternativeName>
        <fullName evidence="9">Cell division protein kinase 20</fullName>
    </alternativeName>
</protein>
<reference evidence="16" key="1">
    <citation type="submission" date="2022-11" db="UniProtKB">
        <authorList>
            <consortium name="WormBaseParasite"/>
        </authorList>
    </citation>
    <scope>IDENTIFICATION</scope>
</reference>
<dbReference type="InterPro" id="IPR050108">
    <property type="entry name" value="CDK"/>
</dbReference>
<dbReference type="GO" id="GO:0005524">
    <property type="term" value="F:ATP binding"/>
    <property type="evidence" value="ECO:0007669"/>
    <property type="project" value="UniProtKB-UniRule"/>
</dbReference>
<dbReference type="SUPFAM" id="SSF56112">
    <property type="entry name" value="Protein kinase-like (PK-like)"/>
    <property type="match status" value="1"/>
</dbReference>
<dbReference type="Pfam" id="PF00069">
    <property type="entry name" value="Pkinase"/>
    <property type="match status" value="1"/>
</dbReference>
<dbReference type="WBParaSite" id="nRc.2.0.1.t12705-RA">
    <property type="protein sequence ID" value="nRc.2.0.1.t12705-RA"/>
    <property type="gene ID" value="nRc.2.0.1.g12705"/>
</dbReference>
<sequence>MRLQQTSCRHGNNPSTKTETLQTRTNGMERGAVMDGYKVLGTIGHGAHGFILKARQRSNGETVALKKIFIKRLDEGIPVQTLREILSLQNLRHKNIITLRHMFPHGPGFVLVFDFMITDMAKLVKDINLPPMNTSTLKFYFQQILSALVYMHDDCGIMHRNMKLLRNYFLMHCNGAVILWNKQNDGVNSQSHPKMKEKLLCTGCSVVCV</sequence>
<evidence type="ECO:0000256" key="1">
    <source>
        <dbReference type="ARBA" id="ARBA00012425"/>
    </source>
</evidence>
<proteinExistence type="predicted"/>
<dbReference type="PANTHER" id="PTHR24056">
    <property type="entry name" value="CELL DIVISION PROTEIN KINASE"/>
    <property type="match status" value="1"/>
</dbReference>
<evidence type="ECO:0000256" key="11">
    <source>
        <dbReference type="ARBA" id="ARBA00048367"/>
    </source>
</evidence>
<evidence type="ECO:0000256" key="10">
    <source>
        <dbReference type="ARBA" id="ARBA00047811"/>
    </source>
</evidence>
<organism evidence="15 16">
    <name type="scientific">Romanomermis culicivorax</name>
    <name type="common">Nematode worm</name>
    <dbReference type="NCBI Taxonomy" id="13658"/>
    <lineage>
        <taxon>Eukaryota</taxon>
        <taxon>Metazoa</taxon>
        <taxon>Ecdysozoa</taxon>
        <taxon>Nematoda</taxon>
        <taxon>Enoplea</taxon>
        <taxon>Dorylaimia</taxon>
        <taxon>Mermithida</taxon>
        <taxon>Mermithoidea</taxon>
        <taxon>Mermithidae</taxon>
        <taxon>Romanomermis</taxon>
    </lineage>
</organism>
<evidence type="ECO:0000256" key="4">
    <source>
        <dbReference type="ARBA" id="ARBA00022741"/>
    </source>
</evidence>
<keyword evidence="15" id="KW-1185">Reference proteome</keyword>
<dbReference type="InterPro" id="IPR011009">
    <property type="entry name" value="Kinase-like_dom_sf"/>
</dbReference>
<evidence type="ECO:0000256" key="2">
    <source>
        <dbReference type="ARBA" id="ARBA00022527"/>
    </source>
</evidence>
<keyword evidence="5" id="KW-0418">Kinase</keyword>
<accession>A0A915IEV9</accession>